<dbReference type="InterPro" id="IPR011009">
    <property type="entry name" value="Kinase-like_dom_sf"/>
</dbReference>
<feature type="compositionally biased region" description="Low complexity" evidence="1">
    <location>
        <begin position="23"/>
        <end position="42"/>
    </location>
</feature>
<feature type="signal peptide" evidence="2">
    <location>
        <begin position="1"/>
        <end position="27"/>
    </location>
</feature>
<evidence type="ECO:0000256" key="1">
    <source>
        <dbReference type="SAM" id="MobiDB-lite"/>
    </source>
</evidence>
<reference evidence="4" key="2">
    <citation type="submission" date="2023-05" db="EMBL/GenBank/DDBJ databases">
        <authorList>
            <consortium name="Lawrence Berkeley National Laboratory"/>
            <person name="Steindorff A."/>
            <person name="Hensen N."/>
            <person name="Bonometti L."/>
            <person name="Westerberg I."/>
            <person name="Brannstrom I.O."/>
            <person name="Guillou S."/>
            <person name="Cros-Aarteil S."/>
            <person name="Calhoun S."/>
            <person name="Haridas S."/>
            <person name="Kuo A."/>
            <person name="Mondo S."/>
            <person name="Pangilinan J."/>
            <person name="Riley R."/>
            <person name="Labutti K."/>
            <person name="Andreopoulos B."/>
            <person name="Lipzen A."/>
            <person name="Chen C."/>
            <person name="Yanf M."/>
            <person name="Daum C."/>
            <person name="Ng V."/>
            <person name="Clum A."/>
            <person name="Ohm R."/>
            <person name="Martin F."/>
            <person name="Silar P."/>
            <person name="Natvig D."/>
            <person name="Lalanne C."/>
            <person name="Gautier V."/>
            <person name="Ament-Velasquez S.L."/>
            <person name="Kruys A."/>
            <person name="Hutchinson M.I."/>
            <person name="Powell A.J."/>
            <person name="Barry K."/>
            <person name="Miller A.N."/>
            <person name="Grigoriev I.V."/>
            <person name="Debuchy R."/>
            <person name="Gladieux P."/>
            <person name="Thoren M.H."/>
            <person name="Johannesson H."/>
        </authorList>
    </citation>
    <scope>NUCLEOTIDE SEQUENCE</scope>
    <source>
        <strain evidence="4">CBS 532.94</strain>
    </source>
</reference>
<evidence type="ECO:0000256" key="2">
    <source>
        <dbReference type="SAM" id="SignalP"/>
    </source>
</evidence>
<feature type="compositionally biased region" description="Basic and acidic residues" evidence="1">
    <location>
        <begin position="211"/>
        <end position="225"/>
    </location>
</feature>
<evidence type="ECO:0000313" key="5">
    <source>
        <dbReference type="Proteomes" id="UP001303760"/>
    </source>
</evidence>
<feature type="compositionally biased region" description="Low complexity" evidence="1">
    <location>
        <begin position="87"/>
        <end position="114"/>
    </location>
</feature>
<gene>
    <name evidence="4" type="ORF">C8A03DRAFT_15153</name>
</gene>
<keyword evidence="2" id="KW-0732">Signal</keyword>
<organism evidence="4 5">
    <name type="scientific">Achaetomium macrosporum</name>
    <dbReference type="NCBI Taxonomy" id="79813"/>
    <lineage>
        <taxon>Eukaryota</taxon>
        <taxon>Fungi</taxon>
        <taxon>Dikarya</taxon>
        <taxon>Ascomycota</taxon>
        <taxon>Pezizomycotina</taxon>
        <taxon>Sordariomycetes</taxon>
        <taxon>Sordariomycetidae</taxon>
        <taxon>Sordariales</taxon>
        <taxon>Chaetomiaceae</taxon>
        <taxon>Achaetomium</taxon>
    </lineage>
</organism>
<reference evidence="4" key="1">
    <citation type="journal article" date="2023" name="Mol. Phylogenet. Evol.">
        <title>Genome-scale phylogeny and comparative genomics of the fungal order Sordariales.</title>
        <authorList>
            <person name="Hensen N."/>
            <person name="Bonometti L."/>
            <person name="Westerberg I."/>
            <person name="Brannstrom I.O."/>
            <person name="Guillou S."/>
            <person name="Cros-Aarteil S."/>
            <person name="Calhoun S."/>
            <person name="Haridas S."/>
            <person name="Kuo A."/>
            <person name="Mondo S."/>
            <person name="Pangilinan J."/>
            <person name="Riley R."/>
            <person name="LaButti K."/>
            <person name="Andreopoulos B."/>
            <person name="Lipzen A."/>
            <person name="Chen C."/>
            <person name="Yan M."/>
            <person name="Daum C."/>
            <person name="Ng V."/>
            <person name="Clum A."/>
            <person name="Steindorff A."/>
            <person name="Ohm R.A."/>
            <person name="Martin F."/>
            <person name="Silar P."/>
            <person name="Natvig D.O."/>
            <person name="Lalanne C."/>
            <person name="Gautier V."/>
            <person name="Ament-Velasquez S.L."/>
            <person name="Kruys A."/>
            <person name="Hutchinson M.I."/>
            <person name="Powell A.J."/>
            <person name="Barry K."/>
            <person name="Miller A.N."/>
            <person name="Grigoriev I.V."/>
            <person name="Debuchy R."/>
            <person name="Gladieux P."/>
            <person name="Hiltunen Thoren M."/>
            <person name="Johannesson H."/>
        </authorList>
    </citation>
    <scope>NUCLEOTIDE SEQUENCE</scope>
    <source>
        <strain evidence="4">CBS 532.94</strain>
    </source>
</reference>
<dbReference type="AlphaFoldDB" id="A0AAN7CBB6"/>
<proteinExistence type="predicted"/>
<dbReference type="PROSITE" id="PS50011">
    <property type="entry name" value="PROTEIN_KINASE_DOM"/>
    <property type="match status" value="1"/>
</dbReference>
<dbReference type="Proteomes" id="UP001303760">
    <property type="component" value="Unassembled WGS sequence"/>
</dbReference>
<feature type="compositionally biased region" description="Basic and acidic residues" evidence="1">
    <location>
        <begin position="233"/>
        <end position="253"/>
    </location>
</feature>
<dbReference type="GO" id="GO:0005524">
    <property type="term" value="F:ATP binding"/>
    <property type="evidence" value="ECO:0007669"/>
    <property type="project" value="InterPro"/>
</dbReference>
<feature type="compositionally biased region" description="Polar residues" evidence="1">
    <location>
        <begin position="68"/>
        <end position="86"/>
    </location>
</feature>
<feature type="domain" description="Protein kinase" evidence="3">
    <location>
        <begin position="289"/>
        <end position="658"/>
    </location>
</feature>
<evidence type="ECO:0000259" key="3">
    <source>
        <dbReference type="PROSITE" id="PS50011"/>
    </source>
</evidence>
<accession>A0AAN7CBB6</accession>
<comment type="caution">
    <text evidence="4">The sequence shown here is derived from an EMBL/GenBank/DDBJ whole genome shotgun (WGS) entry which is preliminary data.</text>
</comment>
<keyword evidence="5" id="KW-1185">Reference proteome</keyword>
<feature type="chain" id="PRO_5042990580" evidence="2">
    <location>
        <begin position="28"/>
        <end position="747"/>
    </location>
</feature>
<dbReference type="Gene3D" id="1.10.510.10">
    <property type="entry name" value="Transferase(Phosphotransferase) domain 1"/>
    <property type="match status" value="1"/>
</dbReference>
<name>A0AAN7CBB6_9PEZI</name>
<evidence type="ECO:0000313" key="4">
    <source>
        <dbReference type="EMBL" id="KAK4238376.1"/>
    </source>
</evidence>
<feature type="compositionally biased region" description="Low complexity" evidence="1">
    <location>
        <begin position="52"/>
        <end position="63"/>
    </location>
</feature>
<dbReference type="InterPro" id="IPR000719">
    <property type="entry name" value="Prot_kinase_dom"/>
</dbReference>
<protein>
    <submittedName>
        <fullName evidence="4">U-box domain-protein 33</fullName>
    </submittedName>
</protein>
<feature type="region of interest" description="Disordered" evidence="1">
    <location>
        <begin position="23"/>
        <end position="119"/>
    </location>
</feature>
<dbReference type="SUPFAM" id="SSF56112">
    <property type="entry name" value="Protein kinase-like (PK-like)"/>
    <property type="match status" value="1"/>
</dbReference>
<dbReference type="GO" id="GO:0004672">
    <property type="term" value="F:protein kinase activity"/>
    <property type="evidence" value="ECO:0007669"/>
    <property type="project" value="InterPro"/>
</dbReference>
<feature type="region of interest" description="Disordered" evidence="1">
    <location>
        <begin position="211"/>
        <end position="253"/>
    </location>
</feature>
<dbReference type="EMBL" id="MU860098">
    <property type="protein sequence ID" value="KAK4238376.1"/>
    <property type="molecule type" value="Genomic_DNA"/>
</dbReference>
<sequence length="747" mass="84536">MDLTSEVFTSVLSPLAAFLTLNTTTTTTTPPDPPTTTTTTTDTDSENEHNPHLTTPFTATDTTPPSPSRSLNLTEWQTSPLNPQSRLDSLAPLTLPASSSNHPSSSSWPESSSESESDPWHHWHQRHWHWRLDGADPTVTRFHATPHFAFNKPPLRVDVYLPPVEDWPEALRRVVKPQEATYRGVGIDKLDVGRWLGRVLWRWARDLAQKEEGEGGKKGGDDRNGEGNGNKPGENDKQGEGKGDKTGETTKKQKTGLEKQWWDLPFGSFISVSFDNIGTEMVHLVPDYKVEQGMLPLPTLQKMWEADSVSWDGVAVVDWERLRFKRQVHEVISLVAVDGVDRELVFKSVLSPQEQRYMYNELKMLLLLGPHANIISRPVGIVTKRGRFGNRRGVCGFLLEWFSLGSLRERLLRDDYCLSTSMEQRFQWAQQVTRALAHVNGHERAGFYPDLKPDNILLREDTETGMLGAVLIDLEQRGGWFAWSPPEVAYVEYLEILASDSMLPEDGMKCEIIEQLREYYGDPDWPLGEFGRQRYYKADGGFSRPWLALLKERRAGGKGRDLLERAQVFMLGKLLWCIFEGQPMVRCGIDHEVLRDADPDYHSTRSGKAKAFPEFKETPNALRELIRACTSGAPEWEKRPARRLPGVVLRQGKLSPAAAEADMGTLTPEDTRNAARRFWGCELARAREFMQELLLFKGGISQHGDHEQPKELHSPASACGLLDQIRNRPLLSEVLAELERIKRALPR</sequence>